<accession>A0ABU5X8L9</accession>
<dbReference type="InterPro" id="IPR002347">
    <property type="entry name" value="SDR_fam"/>
</dbReference>
<feature type="non-terminal residue" evidence="1">
    <location>
        <position position="49"/>
    </location>
</feature>
<dbReference type="EMBL" id="JAXUBE010000107">
    <property type="protein sequence ID" value="MEB2665242.1"/>
    <property type="molecule type" value="Genomic_DNA"/>
</dbReference>
<dbReference type="Gene3D" id="3.40.50.720">
    <property type="entry name" value="NAD(P)-binding Rossmann-like Domain"/>
    <property type="match status" value="1"/>
</dbReference>
<dbReference type="Proteomes" id="UP001324595">
    <property type="component" value="Unassembled WGS sequence"/>
</dbReference>
<comment type="caution">
    <text evidence="1">The sequence shown here is derived from an EMBL/GenBank/DDBJ whole genome shotgun (WGS) entry which is preliminary data.</text>
</comment>
<dbReference type="SUPFAM" id="SSF51735">
    <property type="entry name" value="NAD(P)-binding Rossmann-fold domains"/>
    <property type="match status" value="1"/>
</dbReference>
<evidence type="ECO:0000313" key="1">
    <source>
        <dbReference type="EMBL" id="MEB2665242.1"/>
    </source>
</evidence>
<dbReference type="InterPro" id="IPR036291">
    <property type="entry name" value="NAD(P)-bd_dom_sf"/>
</dbReference>
<proteinExistence type="predicted"/>
<gene>
    <name evidence="1" type="ORF">U5T69_19180</name>
</gene>
<reference evidence="1 2" key="1">
    <citation type="submission" date="2023-12" db="EMBL/GenBank/DDBJ databases">
        <title>Draft Genome Sequences of Bordetella parapertussis clinical Isolates from Colombia, 2023.</title>
        <authorList>
            <person name="Montilla E.A."/>
            <person name="Rojas F."/>
            <person name="Vargas M.N."/>
            <person name="Bonilla V."/>
            <person name="Duarte C."/>
        </authorList>
    </citation>
    <scope>NUCLEOTIDE SEQUENCE [LARGE SCALE GENOMIC DNA]</scope>
    <source>
        <strain evidence="1 2">320001806</strain>
    </source>
</reference>
<name>A0ABU5X8L9_BORPP</name>
<dbReference type="PRINTS" id="PR00081">
    <property type="entry name" value="GDHRDH"/>
</dbReference>
<evidence type="ECO:0000313" key="2">
    <source>
        <dbReference type="Proteomes" id="UP001324595"/>
    </source>
</evidence>
<dbReference type="Pfam" id="PF00106">
    <property type="entry name" value="adh_short"/>
    <property type="match status" value="1"/>
</dbReference>
<keyword evidence="2" id="KW-1185">Reference proteome</keyword>
<organism evidence="1 2">
    <name type="scientific">Bordetella parapertussis</name>
    <dbReference type="NCBI Taxonomy" id="519"/>
    <lineage>
        <taxon>Bacteria</taxon>
        <taxon>Pseudomonadati</taxon>
        <taxon>Pseudomonadota</taxon>
        <taxon>Betaproteobacteria</taxon>
        <taxon>Burkholderiales</taxon>
        <taxon>Alcaligenaceae</taxon>
        <taxon>Bordetella</taxon>
    </lineage>
</organism>
<protein>
    <submittedName>
        <fullName evidence="1">SDR family NAD(P)-dependent oxidoreductase</fullName>
    </submittedName>
</protein>
<sequence>MSTSTQALAGRHALVTGGARGIGLACARALLARGASVTLLGRDGGALDA</sequence>
<dbReference type="RefSeq" id="WP_134819195.1">
    <property type="nucleotide sequence ID" value="NZ_JAXUBE010000107.1"/>
</dbReference>